<protein>
    <submittedName>
        <fullName evidence="5">Peptide/nickel transport system substrate-binding protein</fullName>
    </submittedName>
</protein>
<reference evidence="6" key="1">
    <citation type="submission" date="2017-01" db="EMBL/GenBank/DDBJ databases">
        <authorList>
            <person name="Varghese N."/>
            <person name="Submissions S."/>
        </authorList>
    </citation>
    <scope>NUCLEOTIDE SEQUENCE [LARGE SCALE GENOMIC DNA]</scope>
    <source>
        <strain evidence="6">ASpG1</strain>
    </source>
</reference>
<dbReference type="GO" id="GO:0030288">
    <property type="term" value="C:outer membrane-bounded periplasmic space"/>
    <property type="evidence" value="ECO:0007669"/>
    <property type="project" value="UniProtKB-ARBA"/>
</dbReference>
<evidence type="ECO:0000313" key="5">
    <source>
        <dbReference type="EMBL" id="SIQ18527.1"/>
    </source>
</evidence>
<dbReference type="InterPro" id="IPR030678">
    <property type="entry name" value="Peptide/Ni-bd"/>
</dbReference>
<dbReference type="SUPFAM" id="SSF53850">
    <property type="entry name" value="Periplasmic binding protein-like II"/>
    <property type="match status" value="1"/>
</dbReference>
<dbReference type="PANTHER" id="PTHR30290:SF9">
    <property type="entry name" value="OLIGOPEPTIDE-BINDING PROTEIN APPA"/>
    <property type="match status" value="1"/>
</dbReference>
<keyword evidence="6" id="KW-1185">Reference proteome</keyword>
<dbReference type="InterPro" id="IPR039424">
    <property type="entry name" value="SBP_5"/>
</dbReference>
<evidence type="ECO:0000259" key="4">
    <source>
        <dbReference type="Pfam" id="PF00496"/>
    </source>
</evidence>
<name>A0A1N6QPK5_9SPIO</name>
<dbReference type="STRING" id="159291.SAMN05920897_1052"/>
<dbReference type="EMBL" id="FTMS01000005">
    <property type="protein sequence ID" value="SIQ18527.1"/>
    <property type="molecule type" value="Genomic_DNA"/>
</dbReference>
<evidence type="ECO:0000256" key="3">
    <source>
        <dbReference type="ARBA" id="ARBA00022729"/>
    </source>
</evidence>
<evidence type="ECO:0000256" key="2">
    <source>
        <dbReference type="ARBA" id="ARBA00022448"/>
    </source>
</evidence>
<keyword evidence="2" id="KW-0813">Transport</keyword>
<accession>A0A1N6QPK5</accession>
<dbReference type="AlphaFoldDB" id="A0A1N6QPK5"/>
<keyword evidence="3" id="KW-0732">Signal</keyword>
<dbReference type="RefSeq" id="WP_076488157.1">
    <property type="nucleotide sequence ID" value="NZ_FTMS01000005.1"/>
</dbReference>
<comment type="similarity">
    <text evidence="1">Belongs to the bacterial solute-binding protein 5 family.</text>
</comment>
<evidence type="ECO:0000256" key="1">
    <source>
        <dbReference type="ARBA" id="ARBA00005695"/>
    </source>
</evidence>
<dbReference type="Pfam" id="PF00496">
    <property type="entry name" value="SBP_bac_5"/>
    <property type="match status" value="1"/>
</dbReference>
<dbReference type="OrthoDB" id="304884at2"/>
<dbReference type="Gene3D" id="3.90.76.10">
    <property type="entry name" value="Dipeptide-binding Protein, Domain 1"/>
    <property type="match status" value="1"/>
</dbReference>
<dbReference type="Gene3D" id="3.10.105.10">
    <property type="entry name" value="Dipeptide-binding Protein, Domain 3"/>
    <property type="match status" value="1"/>
</dbReference>
<dbReference type="InterPro" id="IPR000914">
    <property type="entry name" value="SBP_5_dom"/>
</dbReference>
<gene>
    <name evidence="5" type="ORF">SAMN05920897_1052</name>
</gene>
<dbReference type="Gene3D" id="3.40.190.10">
    <property type="entry name" value="Periplasmic binding protein-like II"/>
    <property type="match status" value="1"/>
</dbReference>
<dbReference type="GO" id="GO:0015833">
    <property type="term" value="P:peptide transport"/>
    <property type="evidence" value="ECO:0007669"/>
    <property type="project" value="TreeGrafter"/>
</dbReference>
<dbReference type="PIRSF" id="PIRSF002741">
    <property type="entry name" value="MppA"/>
    <property type="match status" value="1"/>
</dbReference>
<dbReference type="PROSITE" id="PS51257">
    <property type="entry name" value="PROKAR_LIPOPROTEIN"/>
    <property type="match status" value="1"/>
</dbReference>
<feature type="domain" description="Solute-binding protein family 5" evidence="4">
    <location>
        <begin position="92"/>
        <end position="438"/>
    </location>
</feature>
<sequence>MRLFFRDFRALAITVGTALIIGGLFISCGGAETEGEHPAKRDNAETLVVGMPGDPRSLDPHRTNDQPSSRVKKQIYDTLMYQTSDLTVTGDGLAESYEVISPTEFAFTLRQGVLFHNGEELTSEDVKFTFERMRELNAPAAFLVNALDRVEIIDDYNFVMHLSFPFGPFITHLAHPATAIINKKAVLEAGDNYGRNPVGTGPFAFVEWRSGDSLTLRRFDDHFRGPAASERVIFRIITEDTQRAIALETSEVDLIYDVGPNDFRDLAAIENVIGFQTSGLTTFYMGFNVGKEPFDDVRVRQAINLALDVEAATQVAFRGYATTAKGPLAPTVQFANTDLPGYGYDVERAKALLAEAGYPDGFSTSIWTNDNPVRVMYAEIFQEQLRAVGIAASIEIVEWAPYLDRTARGEHDMFMLGWVAVTGDADYGLYSLFHSEEFGDAGNRTFWAHEEVDRLLVDGKTNPDPQAREAAYLQAQKIIFEEAPWTFLAFRDELNATRDYVQGFQPHAAGHHILYQVYNN</sequence>
<proteinExistence type="inferred from homology"/>
<organism evidence="5 6">
    <name type="scientific">Alkalispirochaeta americana</name>
    <dbReference type="NCBI Taxonomy" id="159291"/>
    <lineage>
        <taxon>Bacteria</taxon>
        <taxon>Pseudomonadati</taxon>
        <taxon>Spirochaetota</taxon>
        <taxon>Spirochaetia</taxon>
        <taxon>Spirochaetales</taxon>
        <taxon>Spirochaetaceae</taxon>
        <taxon>Alkalispirochaeta</taxon>
    </lineage>
</organism>
<dbReference type="GO" id="GO:1904680">
    <property type="term" value="F:peptide transmembrane transporter activity"/>
    <property type="evidence" value="ECO:0007669"/>
    <property type="project" value="TreeGrafter"/>
</dbReference>
<evidence type="ECO:0000313" key="6">
    <source>
        <dbReference type="Proteomes" id="UP000186400"/>
    </source>
</evidence>
<dbReference type="GO" id="GO:0043190">
    <property type="term" value="C:ATP-binding cassette (ABC) transporter complex"/>
    <property type="evidence" value="ECO:0007669"/>
    <property type="project" value="InterPro"/>
</dbReference>
<dbReference type="Proteomes" id="UP000186400">
    <property type="component" value="Unassembled WGS sequence"/>
</dbReference>
<dbReference type="PANTHER" id="PTHR30290">
    <property type="entry name" value="PERIPLASMIC BINDING COMPONENT OF ABC TRANSPORTER"/>
    <property type="match status" value="1"/>
</dbReference>